<protein>
    <submittedName>
        <fullName evidence="1">Uncharacterized protein</fullName>
    </submittedName>
</protein>
<evidence type="ECO:0000313" key="1">
    <source>
        <dbReference type="EMBL" id="KKQ36035.1"/>
    </source>
</evidence>
<dbReference type="Proteomes" id="UP000033876">
    <property type="component" value="Unassembled WGS sequence"/>
</dbReference>
<comment type="caution">
    <text evidence="1">The sequence shown here is derived from an EMBL/GenBank/DDBJ whole genome shotgun (WGS) entry which is preliminary data.</text>
</comment>
<evidence type="ECO:0000313" key="2">
    <source>
        <dbReference type="Proteomes" id="UP000033876"/>
    </source>
</evidence>
<gene>
    <name evidence="1" type="ORF">US50_C0001G0037</name>
</gene>
<accession>A0A0G0HBU6</accession>
<proteinExistence type="predicted"/>
<organism evidence="1 2">
    <name type="scientific">Candidatus Nomurabacteria bacterium GW2011_GWB1_37_5</name>
    <dbReference type="NCBI Taxonomy" id="1618742"/>
    <lineage>
        <taxon>Bacteria</taxon>
        <taxon>Candidatus Nomuraibacteriota</taxon>
    </lineage>
</organism>
<reference evidence="1 2" key="1">
    <citation type="journal article" date="2015" name="Nature">
        <title>rRNA introns, odd ribosomes, and small enigmatic genomes across a large radiation of phyla.</title>
        <authorList>
            <person name="Brown C.T."/>
            <person name="Hug L.A."/>
            <person name="Thomas B.C."/>
            <person name="Sharon I."/>
            <person name="Castelle C.J."/>
            <person name="Singh A."/>
            <person name="Wilkins M.J."/>
            <person name="Williams K.H."/>
            <person name="Banfield J.F."/>
        </authorList>
    </citation>
    <scope>NUCLEOTIDE SEQUENCE [LARGE SCALE GENOMIC DNA]</scope>
</reference>
<name>A0A0G0HBU6_9BACT</name>
<dbReference type="AlphaFoldDB" id="A0A0G0HBU6"/>
<dbReference type="EMBL" id="LBTF01000001">
    <property type="protein sequence ID" value="KKQ36035.1"/>
    <property type="molecule type" value="Genomic_DNA"/>
</dbReference>
<sequence length="92" mass="10272">MTKNSTKHPRHVEGYSGSLEDLAKAIGNMAYDQTSEFIGRLAGDIKSQAEKDLARGRTKLASKLNEAAFKLQQAQNSMHSAWKICEPFMKEE</sequence>